<feature type="domain" description="Amine oxidase" evidence="3">
    <location>
        <begin position="18"/>
        <end position="506"/>
    </location>
</feature>
<name>A0A316YDW8_9BASI</name>
<evidence type="ECO:0000313" key="4">
    <source>
        <dbReference type="EMBL" id="PWN87054.1"/>
    </source>
</evidence>
<dbReference type="GO" id="GO:0050660">
    <property type="term" value="F:flavin adenine dinucleotide binding"/>
    <property type="evidence" value="ECO:0007669"/>
    <property type="project" value="TreeGrafter"/>
</dbReference>
<gene>
    <name evidence="4" type="ORF">FA10DRAFT_193040</name>
</gene>
<dbReference type="EMBL" id="KZ819641">
    <property type="protein sequence ID" value="PWN87054.1"/>
    <property type="molecule type" value="Genomic_DNA"/>
</dbReference>
<dbReference type="Gene3D" id="3.50.50.60">
    <property type="entry name" value="FAD/NAD(P)-binding domain"/>
    <property type="match status" value="1"/>
</dbReference>
<evidence type="ECO:0000256" key="1">
    <source>
        <dbReference type="ARBA" id="ARBA00005995"/>
    </source>
</evidence>
<accession>A0A316YDW8</accession>
<dbReference type="STRING" id="215250.A0A316YDW8"/>
<dbReference type="PANTHER" id="PTHR10742">
    <property type="entry name" value="FLAVIN MONOAMINE OXIDASE"/>
    <property type="match status" value="1"/>
</dbReference>
<dbReference type="AlphaFoldDB" id="A0A316YDW8"/>
<dbReference type="Pfam" id="PF01593">
    <property type="entry name" value="Amino_oxidase"/>
    <property type="match status" value="1"/>
</dbReference>
<organism evidence="4 5">
    <name type="scientific">Acaromyces ingoldii</name>
    <dbReference type="NCBI Taxonomy" id="215250"/>
    <lineage>
        <taxon>Eukaryota</taxon>
        <taxon>Fungi</taxon>
        <taxon>Dikarya</taxon>
        <taxon>Basidiomycota</taxon>
        <taxon>Ustilaginomycotina</taxon>
        <taxon>Exobasidiomycetes</taxon>
        <taxon>Exobasidiales</taxon>
        <taxon>Cryptobasidiaceae</taxon>
        <taxon>Acaromyces</taxon>
    </lineage>
</organism>
<dbReference type="Proteomes" id="UP000245768">
    <property type="component" value="Unassembled WGS sequence"/>
</dbReference>
<dbReference type="SUPFAM" id="SSF54373">
    <property type="entry name" value="FAD-linked reductases, C-terminal domain"/>
    <property type="match status" value="1"/>
</dbReference>
<dbReference type="InterPro" id="IPR036188">
    <property type="entry name" value="FAD/NAD-bd_sf"/>
</dbReference>
<comment type="similarity">
    <text evidence="1">Belongs to the flavin monoamine oxidase family.</text>
</comment>
<evidence type="ECO:0000259" key="3">
    <source>
        <dbReference type="Pfam" id="PF01593"/>
    </source>
</evidence>
<sequence length="512" mass="54856">MSTTPLLADTLVVGAGWSGLIASLKLAQAGKRVVLLEARKRIGGRAFTHSWNDATPLEDNSRNATNEPVHAVDFGCSWIHGYNEGNPVKELAQRYGVKVHVPKSTPSQIIGPHGPLAADLAAKLQANLSAAQSAATSQARTSAGRLSKGDGQATDPSLASFLLAPASPLFTGLETSEEKHLAIALARSLHIPLGTSLEQIALTWTGFEDNFAGTDGAPEGGFSRLINLVAKELTSLGVEIRTGHVVEQITNSLAQQQQQQQQQQQCVEVSAKDEEGKGKDVVYTAKSALVTIPLAVLKETHGNLFKPKLPARKQDIIDRVNVGNLNKVLLTYETPWWPLETGTFFVLPTSSSSPSASPSLADTFRETTLIVSSLCAPHGLPGSTNSLLVMVGAQAAKDIEQYTRLEVAEALHDYLYARLKNPSDTTQPKLRHTFYSRWGQQPFTRGATTTPVVIGDPSNSPLDFEELSRPVWDGRLSFAGEACDLNHRGSVAGAVLSGERAAKSILKVLSKL</sequence>
<dbReference type="InParanoid" id="A0A316YDW8"/>
<keyword evidence="2" id="KW-0560">Oxidoreductase</keyword>
<dbReference type="OrthoDB" id="5046242at2759"/>
<dbReference type="Gene3D" id="3.90.660.10">
    <property type="match status" value="1"/>
</dbReference>
<dbReference type="GO" id="GO:0003682">
    <property type="term" value="F:chromatin binding"/>
    <property type="evidence" value="ECO:0007669"/>
    <property type="project" value="TreeGrafter"/>
</dbReference>
<dbReference type="InterPro" id="IPR002937">
    <property type="entry name" value="Amino_oxidase"/>
</dbReference>
<dbReference type="PANTHER" id="PTHR10742:SF386">
    <property type="entry name" value="LYSINE-SPECIFIC HISTONE DEMETHYLASE 1A"/>
    <property type="match status" value="1"/>
</dbReference>
<dbReference type="GO" id="GO:0016491">
    <property type="term" value="F:oxidoreductase activity"/>
    <property type="evidence" value="ECO:0007669"/>
    <property type="project" value="UniProtKB-KW"/>
</dbReference>
<evidence type="ECO:0000256" key="2">
    <source>
        <dbReference type="ARBA" id="ARBA00023002"/>
    </source>
</evidence>
<dbReference type="GeneID" id="37040302"/>
<dbReference type="SUPFAM" id="SSF51905">
    <property type="entry name" value="FAD/NAD(P)-binding domain"/>
    <property type="match status" value="1"/>
</dbReference>
<protein>
    <submittedName>
        <fullName evidence="4">Amine oxidase</fullName>
    </submittedName>
</protein>
<keyword evidence="5" id="KW-1185">Reference proteome</keyword>
<evidence type="ECO:0000313" key="5">
    <source>
        <dbReference type="Proteomes" id="UP000245768"/>
    </source>
</evidence>
<dbReference type="GO" id="GO:0006338">
    <property type="term" value="P:chromatin remodeling"/>
    <property type="evidence" value="ECO:0007669"/>
    <property type="project" value="TreeGrafter"/>
</dbReference>
<dbReference type="RefSeq" id="XP_025374252.1">
    <property type="nucleotide sequence ID" value="XM_025518386.1"/>
</dbReference>
<dbReference type="InterPro" id="IPR050281">
    <property type="entry name" value="Flavin_monoamine_oxidase"/>
</dbReference>
<proteinExistence type="inferred from homology"/>
<reference evidence="4 5" key="1">
    <citation type="journal article" date="2018" name="Mol. Biol. Evol.">
        <title>Broad Genomic Sampling Reveals a Smut Pathogenic Ancestry of the Fungal Clade Ustilaginomycotina.</title>
        <authorList>
            <person name="Kijpornyongpan T."/>
            <person name="Mondo S.J."/>
            <person name="Barry K."/>
            <person name="Sandor L."/>
            <person name="Lee J."/>
            <person name="Lipzen A."/>
            <person name="Pangilinan J."/>
            <person name="LaButti K."/>
            <person name="Hainaut M."/>
            <person name="Henrissat B."/>
            <person name="Grigoriev I.V."/>
            <person name="Spatafora J.W."/>
            <person name="Aime M.C."/>
        </authorList>
    </citation>
    <scope>NUCLEOTIDE SEQUENCE [LARGE SCALE GENOMIC DNA]</scope>
    <source>
        <strain evidence="4 5">MCA 4198</strain>
    </source>
</reference>